<dbReference type="PROSITE" id="PS51194">
    <property type="entry name" value="HELICASE_CTER"/>
    <property type="match status" value="1"/>
</dbReference>
<dbReference type="OrthoDB" id="5857104at2759"/>
<protein>
    <submittedName>
        <fullName evidence="15">Chromatin structure-remodeling complex subunit snf21</fullName>
    </submittedName>
</protein>
<sequence length="1109" mass="128435">MSTVVPILSNDETHKILEWVRQQCSSPTFDPSSPDFQAAIALIAAHDQYRQYRNLNLANPKNIALVAGNNPSFKDVTSLAQILIYRSMIRKIPISPYLQRTAMPSLDPNIFNTVENEITDEFDTSSANIAMTAFSHLTPHSNDFITDTSEDVLRNCFVCGAGQNPYFLTDRRKAVLKASQNNIKTKQYKDIINHEITKLGLARSQQELRQKFCRFALDPVEFSMPDCSDYTNPHQTQNFGLSPQHIGIVCAYENTANIENNSMSLRLRQVIMQANKFFNALAATTQRQRAIKSDLEQRKKDIEKERNRAKRTQEKVRWDLLKQKDMVKYRETIKQMKDQRIQLILDQTDHYMKELSDKIRKTHAAIHNDEKNSDNIYDFDLKLPEDITQPEHLTGTLKEYQVKGLQWLASLYQSHLNGILADEMGLGKTVQTIALLAWLFEKNDAGPHLIIAPLSTLSNWESEFSRWFPQFKIIKYVGNRPERKELEHRYITRGSSINAVLTSYQIVVLDKAVLSKLDYSYIVIDEAHKLKNHEGKLSQTLTHHYTAKNRLLLTGTPLQNNPRELWSLLNFILPNIFNDHNKFDDWFTAPFAKAGEGAQLTAEEQWLVINQLHAVLRPFIFRRLKSDVANQLPDKKEETLLCAMSAWQHSMYLTMEESSVMVMPDLTYKRMDNKTMQCRKICNHPYLFLDTYYVNSMLIRSCGKFELLDRILPKFKATGHRVLIFSQMTELLDLLEDLLKLLDFTFLRLDGSTKEETRRQYMDEFNAQDSPYFVFLLSTRAGGLGLNLQTADTVIIYDADWNPFADMQASSRVHRIGQEKEVLILNLSTNDTVERKVMKVQNQKRTFEDMIIGAAIFNDESNIDDRKAVYQAVTAKNQSGGVSDVMTDEQINKIIARTPEEREKFEEMDIERDERYQREWERAGHNTDYPRLMTYDELPEYLKVPASELIKDEELPEIRRSRSRNTLSLLDNITETEYTRLIEEGKDPTEHLDEITTLRGQCMKYIKKAQEILGDRFDELPTPQQLPEYYDIIKTPITFNQIKTRSKNGEYDSVEDLLRDLTLMANNALRFNAQDTILYKNAEDLLELCNDGKSDFLSLPQDASAFDDL</sequence>
<feature type="domain" description="Bromo" evidence="12">
    <location>
        <begin position="1009"/>
        <end position="1079"/>
    </location>
</feature>
<comment type="caution">
    <text evidence="15">The sequence shown here is derived from an EMBL/GenBank/DDBJ whole genome shotgun (WGS) entry which is preliminary data.</text>
</comment>
<dbReference type="PROSITE" id="PS51192">
    <property type="entry name" value="HELICASE_ATP_BIND_1"/>
    <property type="match status" value="1"/>
</dbReference>
<dbReference type="GO" id="GO:0004386">
    <property type="term" value="F:helicase activity"/>
    <property type="evidence" value="ECO:0007669"/>
    <property type="project" value="UniProtKB-KW"/>
</dbReference>
<accession>A0A1J4KKR9</accession>
<dbReference type="InterPro" id="IPR014001">
    <property type="entry name" value="Helicase_ATP-bd"/>
</dbReference>
<dbReference type="SMART" id="SM00487">
    <property type="entry name" value="DEXDc"/>
    <property type="match status" value="1"/>
</dbReference>
<dbReference type="RefSeq" id="XP_068363532.1">
    <property type="nucleotide sequence ID" value="XM_068501351.1"/>
</dbReference>
<evidence type="ECO:0000256" key="2">
    <source>
        <dbReference type="ARBA" id="ARBA00022741"/>
    </source>
</evidence>
<dbReference type="Gene3D" id="3.40.50.300">
    <property type="entry name" value="P-loop containing nucleotide triphosphate hydrolases"/>
    <property type="match status" value="1"/>
</dbReference>
<dbReference type="GO" id="GO:0005524">
    <property type="term" value="F:ATP binding"/>
    <property type="evidence" value="ECO:0007669"/>
    <property type="project" value="UniProtKB-KW"/>
</dbReference>
<dbReference type="VEuPathDB" id="TrichDB:TRFO_20361"/>
<reference evidence="15" key="1">
    <citation type="submission" date="2016-10" db="EMBL/GenBank/DDBJ databases">
        <authorList>
            <person name="Benchimol M."/>
            <person name="Almeida L.G."/>
            <person name="Vasconcelos A.T."/>
            <person name="Perreira-Neves A."/>
            <person name="Rosa I.A."/>
            <person name="Tasca T."/>
            <person name="Bogo M.R."/>
            <person name="de Souza W."/>
        </authorList>
    </citation>
    <scope>NUCLEOTIDE SEQUENCE [LARGE SCALE GENOMIC DNA]</scope>
    <source>
        <strain evidence="15">K</strain>
    </source>
</reference>
<proteinExistence type="predicted"/>
<dbReference type="Proteomes" id="UP000179807">
    <property type="component" value="Unassembled WGS sequence"/>
</dbReference>
<dbReference type="GO" id="GO:0006325">
    <property type="term" value="P:chromatin organization"/>
    <property type="evidence" value="ECO:0007669"/>
    <property type="project" value="UniProtKB-KW"/>
</dbReference>
<dbReference type="Pfam" id="PF00176">
    <property type="entry name" value="SNF2-rel_dom"/>
    <property type="match status" value="1"/>
</dbReference>
<name>A0A1J4KKR9_9EUKA</name>
<evidence type="ECO:0000259" key="13">
    <source>
        <dbReference type="PROSITE" id="PS51192"/>
    </source>
</evidence>
<evidence type="ECO:0000256" key="10">
    <source>
        <dbReference type="PROSITE-ProRule" id="PRU00035"/>
    </source>
</evidence>
<evidence type="ECO:0000256" key="9">
    <source>
        <dbReference type="ARBA" id="ARBA00023242"/>
    </source>
</evidence>
<evidence type="ECO:0000313" key="15">
    <source>
        <dbReference type="EMBL" id="OHT10396.1"/>
    </source>
</evidence>
<dbReference type="AlphaFoldDB" id="A0A1J4KKR9"/>
<dbReference type="Pfam" id="PF00271">
    <property type="entry name" value="Helicase_C"/>
    <property type="match status" value="1"/>
</dbReference>
<dbReference type="PROSITE" id="PS50014">
    <property type="entry name" value="BROMODOMAIN_2"/>
    <property type="match status" value="1"/>
</dbReference>
<evidence type="ECO:0000256" key="1">
    <source>
        <dbReference type="ARBA" id="ARBA00004123"/>
    </source>
</evidence>
<keyword evidence="16" id="KW-1185">Reference proteome</keyword>
<dbReference type="SUPFAM" id="SSF52540">
    <property type="entry name" value="P-loop containing nucleoside triphosphate hydrolases"/>
    <property type="match status" value="2"/>
</dbReference>
<keyword evidence="3" id="KW-0378">Hydrolase</keyword>
<feature type="domain" description="Helicase ATP-binding" evidence="13">
    <location>
        <begin position="409"/>
        <end position="575"/>
    </location>
</feature>
<organism evidence="15 16">
    <name type="scientific">Tritrichomonas foetus</name>
    <dbReference type="NCBI Taxonomy" id="1144522"/>
    <lineage>
        <taxon>Eukaryota</taxon>
        <taxon>Metamonada</taxon>
        <taxon>Parabasalia</taxon>
        <taxon>Tritrichomonadida</taxon>
        <taxon>Tritrichomonadidae</taxon>
        <taxon>Tritrichomonas</taxon>
    </lineage>
</organism>
<dbReference type="GeneID" id="94836055"/>
<dbReference type="InterPro" id="IPR001487">
    <property type="entry name" value="Bromodomain"/>
</dbReference>
<gene>
    <name evidence="15" type="primary">snf21</name>
    <name evidence="15" type="ORF">TRFO_20361</name>
</gene>
<dbReference type="GO" id="GO:0005634">
    <property type="term" value="C:nucleus"/>
    <property type="evidence" value="ECO:0007669"/>
    <property type="project" value="UniProtKB-SubCell"/>
</dbReference>
<keyword evidence="6" id="KW-0156">Chromatin regulator</keyword>
<dbReference type="InterPro" id="IPR027417">
    <property type="entry name" value="P-loop_NTPase"/>
</dbReference>
<keyword evidence="5" id="KW-0067">ATP-binding</keyword>
<evidence type="ECO:0000259" key="12">
    <source>
        <dbReference type="PROSITE" id="PS50014"/>
    </source>
</evidence>
<dbReference type="SUPFAM" id="SSF47370">
    <property type="entry name" value="Bromodomain"/>
    <property type="match status" value="1"/>
</dbReference>
<dbReference type="GO" id="GO:0003677">
    <property type="term" value="F:DNA binding"/>
    <property type="evidence" value="ECO:0007669"/>
    <property type="project" value="UniProtKB-KW"/>
</dbReference>
<dbReference type="CDD" id="cd04369">
    <property type="entry name" value="Bromodomain"/>
    <property type="match status" value="1"/>
</dbReference>
<dbReference type="Gene3D" id="1.20.920.10">
    <property type="entry name" value="Bromodomain-like"/>
    <property type="match status" value="1"/>
</dbReference>
<evidence type="ECO:0000313" key="16">
    <source>
        <dbReference type="Proteomes" id="UP000179807"/>
    </source>
</evidence>
<dbReference type="PANTHER" id="PTHR10799">
    <property type="entry name" value="SNF2/RAD54 HELICASE FAMILY"/>
    <property type="match status" value="1"/>
</dbReference>
<dbReference type="InterPro" id="IPR001650">
    <property type="entry name" value="Helicase_C-like"/>
</dbReference>
<keyword evidence="4" id="KW-0347">Helicase</keyword>
<evidence type="ECO:0000256" key="6">
    <source>
        <dbReference type="ARBA" id="ARBA00022853"/>
    </source>
</evidence>
<dbReference type="InterPro" id="IPR000330">
    <property type="entry name" value="SNF2_N"/>
</dbReference>
<dbReference type="PRINTS" id="PR00503">
    <property type="entry name" value="BROMODOMAIN"/>
</dbReference>
<keyword evidence="11" id="KW-0175">Coiled coil</keyword>
<dbReference type="FunFam" id="3.40.50.10810:FF:000005">
    <property type="entry name" value="Photoperiod-independent early flowering 1"/>
    <property type="match status" value="1"/>
</dbReference>
<evidence type="ECO:0000256" key="8">
    <source>
        <dbReference type="ARBA" id="ARBA00023125"/>
    </source>
</evidence>
<evidence type="ECO:0000256" key="3">
    <source>
        <dbReference type="ARBA" id="ARBA00022801"/>
    </source>
</evidence>
<dbReference type="Gene3D" id="3.40.50.10810">
    <property type="entry name" value="Tandem AAA-ATPase domain"/>
    <property type="match status" value="1"/>
</dbReference>
<evidence type="ECO:0000256" key="4">
    <source>
        <dbReference type="ARBA" id="ARBA00022806"/>
    </source>
</evidence>
<evidence type="ECO:0000256" key="7">
    <source>
        <dbReference type="ARBA" id="ARBA00023117"/>
    </source>
</evidence>
<dbReference type="SMART" id="SM00490">
    <property type="entry name" value="HELICc"/>
    <property type="match status" value="1"/>
</dbReference>
<evidence type="ECO:0000256" key="11">
    <source>
        <dbReference type="SAM" id="Coils"/>
    </source>
</evidence>
<feature type="domain" description="Helicase C-terminal" evidence="14">
    <location>
        <begin position="707"/>
        <end position="864"/>
    </location>
</feature>
<dbReference type="InterPro" id="IPR038718">
    <property type="entry name" value="SNF2-like_sf"/>
</dbReference>
<dbReference type="InterPro" id="IPR049730">
    <property type="entry name" value="SNF2/RAD54-like_C"/>
</dbReference>
<dbReference type="SMART" id="SM00297">
    <property type="entry name" value="BROMO"/>
    <property type="match status" value="1"/>
</dbReference>
<dbReference type="EMBL" id="MLAK01000613">
    <property type="protein sequence ID" value="OHT10396.1"/>
    <property type="molecule type" value="Genomic_DNA"/>
</dbReference>
<comment type="subcellular location">
    <subcellularLocation>
        <location evidence="1">Nucleus</location>
    </subcellularLocation>
</comment>
<evidence type="ECO:0000256" key="5">
    <source>
        <dbReference type="ARBA" id="ARBA00022840"/>
    </source>
</evidence>
<keyword evidence="7 10" id="KW-0103">Bromodomain</keyword>
<dbReference type="InterPro" id="IPR036427">
    <property type="entry name" value="Bromodomain-like_sf"/>
</dbReference>
<keyword evidence="2" id="KW-0547">Nucleotide-binding</keyword>
<keyword evidence="8" id="KW-0238">DNA-binding</keyword>
<dbReference type="GO" id="GO:0016787">
    <property type="term" value="F:hydrolase activity"/>
    <property type="evidence" value="ECO:0007669"/>
    <property type="project" value="UniProtKB-KW"/>
</dbReference>
<keyword evidence="9" id="KW-0539">Nucleus</keyword>
<dbReference type="CDD" id="cd18793">
    <property type="entry name" value="SF2_C_SNF"/>
    <property type="match status" value="1"/>
</dbReference>
<feature type="coiled-coil region" evidence="11">
    <location>
        <begin position="285"/>
        <end position="315"/>
    </location>
</feature>
<evidence type="ECO:0000259" key="14">
    <source>
        <dbReference type="PROSITE" id="PS51194"/>
    </source>
</evidence>
<dbReference type="Pfam" id="PF00439">
    <property type="entry name" value="Bromodomain"/>
    <property type="match status" value="1"/>
</dbReference>